<dbReference type="GO" id="GO:0070681">
    <property type="term" value="P:glutaminyl-tRNAGln biosynthesis via transamidation"/>
    <property type="evidence" value="ECO:0007669"/>
    <property type="project" value="TreeGrafter"/>
</dbReference>
<reference evidence="2" key="1">
    <citation type="submission" date="2023-12" db="EMBL/GenBank/DDBJ databases">
        <title>Genome assembly of Anisodus tanguticus.</title>
        <authorList>
            <person name="Wang Y.-J."/>
        </authorList>
    </citation>
    <scope>NUCLEOTIDE SEQUENCE</scope>
    <source>
        <strain evidence="2">KB-2021</strain>
        <tissue evidence="2">Leaf</tissue>
    </source>
</reference>
<dbReference type="GO" id="GO:0050567">
    <property type="term" value="F:glutaminyl-tRNA synthase (glutamine-hydrolyzing) activity"/>
    <property type="evidence" value="ECO:0007669"/>
    <property type="project" value="TreeGrafter"/>
</dbReference>
<gene>
    <name evidence="2" type="ORF">RND71_044103</name>
</gene>
<dbReference type="PANTHER" id="PTHR11895">
    <property type="entry name" value="TRANSAMIDASE"/>
    <property type="match status" value="1"/>
</dbReference>
<proteinExistence type="predicted"/>
<dbReference type="Gene3D" id="3.90.1300.10">
    <property type="entry name" value="Amidase signature (AS) domain"/>
    <property type="match status" value="1"/>
</dbReference>
<dbReference type="InterPro" id="IPR023631">
    <property type="entry name" value="Amidase_dom"/>
</dbReference>
<accession>A0AAE1QP53</accession>
<dbReference type="Pfam" id="PF01425">
    <property type="entry name" value="Amidase"/>
    <property type="match status" value="1"/>
</dbReference>
<evidence type="ECO:0000259" key="1">
    <source>
        <dbReference type="Pfam" id="PF01425"/>
    </source>
</evidence>
<dbReference type="AlphaFoldDB" id="A0AAE1QP53"/>
<evidence type="ECO:0000313" key="3">
    <source>
        <dbReference type="Proteomes" id="UP001291623"/>
    </source>
</evidence>
<dbReference type="SUPFAM" id="SSF75304">
    <property type="entry name" value="Amidase signature (AS) enzymes"/>
    <property type="match status" value="1"/>
</dbReference>
<evidence type="ECO:0000313" key="2">
    <source>
        <dbReference type="EMBL" id="KAK4337005.1"/>
    </source>
</evidence>
<dbReference type="EMBL" id="JAVYJV010000065">
    <property type="protein sequence ID" value="KAK4337005.1"/>
    <property type="molecule type" value="Genomic_DNA"/>
</dbReference>
<dbReference type="GO" id="GO:0005739">
    <property type="term" value="C:mitochondrion"/>
    <property type="evidence" value="ECO:0007669"/>
    <property type="project" value="TreeGrafter"/>
</dbReference>
<dbReference type="GO" id="GO:0030956">
    <property type="term" value="C:glutamyl-tRNA(Gln) amidotransferase complex"/>
    <property type="evidence" value="ECO:0007669"/>
    <property type="project" value="TreeGrafter"/>
</dbReference>
<dbReference type="InterPro" id="IPR036928">
    <property type="entry name" value="AS_sf"/>
</dbReference>
<dbReference type="PANTHER" id="PTHR11895:SF7">
    <property type="entry name" value="GLUTAMYL-TRNA(GLN) AMIDOTRANSFERASE SUBUNIT A, MITOCHONDRIAL"/>
    <property type="match status" value="1"/>
</dbReference>
<comment type="caution">
    <text evidence="2">The sequence shown here is derived from an EMBL/GenBank/DDBJ whole genome shotgun (WGS) entry which is preliminary data.</text>
</comment>
<protein>
    <recommendedName>
        <fullName evidence="1">Amidase domain-containing protein</fullName>
    </recommendedName>
</protein>
<dbReference type="Proteomes" id="UP001291623">
    <property type="component" value="Unassembled WGS sequence"/>
</dbReference>
<feature type="domain" description="Amidase" evidence="1">
    <location>
        <begin position="44"/>
        <end position="199"/>
    </location>
</feature>
<name>A0AAE1QP53_9SOLA</name>
<keyword evidence="3" id="KW-1185">Reference proteome</keyword>
<organism evidence="2 3">
    <name type="scientific">Anisodus tanguticus</name>
    <dbReference type="NCBI Taxonomy" id="243964"/>
    <lineage>
        <taxon>Eukaryota</taxon>
        <taxon>Viridiplantae</taxon>
        <taxon>Streptophyta</taxon>
        <taxon>Embryophyta</taxon>
        <taxon>Tracheophyta</taxon>
        <taxon>Spermatophyta</taxon>
        <taxon>Magnoliopsida</taxon>
        <taxon>eudicotyledons</taxon>
        <taxon>Gunneridae</taxon>
        <taxon>Pentapetalae</taxon>
        <taxon>asterids</taxon>
        <taxon>lamiids</taxon>
        <taxon>Solanales</taxon>
        <taxon>Solanaceae</taxon>
        <taxon>Solanoideae</taxon>
        <taxon>Hyoscyameae</taxon>
        <taxon>Anisodus</taxon>
    </lineage>
</organism>
<sequence length="233" mass="25525">MGCGSITSFYGPIKNPWKSHISFKVVDKNNDVLYKNKSNEDDWYIAGGSSGGSAVAVATGTCFAALASDTGGSTRNPASRVGVIGYKPSYGSISRHGLIPLTHSMDVPGIMTRYVDCCEQIFNLIKGKDLSDSTSVKIDIKKSGSFKDKKDFQNIKIGIPEEYNCDGLSDEIKSLWKETADYLENCGAKVEKISLPHRQQPQQLQLSPQVQLPPVLQPEQHLHFSLLHGDLHP</sequence>
<dbReference type="GO" id="GO:0032543">
    <property type="term" value="P:mitochondrial translation"/>
    <property type="evidence" value="ECO:0007669"/>
    <property type="project" value="TreeGrafter"/>
</dbReference>
<dbReference type="InterPro" id="IPR000120">
    <property type="entry name" value="Amidase"/>
</dbReference>